<dbReference type="RefSeq" id="WP_167301971.1">
    <property type="nucleotide sequence ID" value="NZ_JAASQR010000001.1"/>
</dbReference>
<dbReference type="EMBL" id="JAASQR010000001">
    <property type="protein sequence ID" value="NIJ15305.1"/>
    <property type="molecule type" value="Genomic_DNA"/>
</dbReference>
<evidence type="ECO:0000313" key="2">
    <source>
        <dbReference type="Proteomes" id="UP000576821"/>
    </source>
</evidence>
<protein>
    <submittedName>
        <fullName evidence="1">Uncharacterized protein</fullName>
    </submittedName>
</protein>
<dbReference type="AlphaFoldDB" id="A0A846MBZ3"/>
<evidence type="ECO:0000313" key="1">
    <source>
        <dbReference type="EMBL" id="NIJ15305.1"/>
    </source>
</evidence>
<comment type="caution">
    <text evidence="1">The sequence shown here is derived from an EMBL/GenBank/DDBJ whole genome shotgun (WGS) entry which is preliminary data.</text>
</comment>
<dbReference type="Proteomes" id="UP000576821">
    <property type="component" value="Unassembled WGS sequence"/>
</dbReference>
<gene>
    <name evidence="1" type="ORF">FHS54_000254</name>
</gene>
<sequence>MSQHFVVEADHAAVGVAMRVPGGFRFVYSNPQYRALEGRIFPRARALAGAVRTITSRLVRRANRAGSPPS</sequence>
<name>A0A846MBZ3_9SPHN</name>
<reference evidence="1 2" key="1">
    <citation type="submission" date="2020-03" db="EMBL/GenBank/DDBJ databases">
        <title>Genomic Encyclopedia of Type Strains, Phase IV (KMG-IV): sequencing the most valuable type-strain genomes for metagenomic binning, comparative biology and taxonomic classification.</title>
        <authorList>
            <person name="Goeker M."/>
        </authorList>
    </citation>
    <scope>NUCLEOTIDE SEQUENCE [LARGE SCALE GENOMIC DNA]</scope>
    <source>
        <strain evidence="1 2">DSM 21299</strain>
    </source>
</reference>
<accession>A0A846MBZ3</accession>
<proteinExistence type="predicted"/>
<organism evidence="1 2">
    <name type="scientific">Sphingobium vermicomposti</name>
    <dbReference type="NCBI Taxonomy" id="529005"/>
    <lineage>
        <taxon>Bacteria</taxon>
        <taxon>Pseudomonadati</taxon>
        <taxon>Pseudomonadota</taxon>
        <taxon>Alphaproteobacteria</taxon>
        <taxon>Sphingomonadales</taxon>
        <taxon>Sphingomonadaceae</taxon>
        <taxon>Sphingobium</taxon>
    </lineage>
</organism>
<keyword evidence="2" id="KW-1185">Reference proteome</keyword>